<evidence type="ECO:0000259" key="3">
    <source>
        <dbReference type="PROSITE" id="PS50853"/>
    </source>
</evidence>
<dbReference type="InterPro" id="IPR011050">
    <property type="entry name" value="Pectin_lyase_fold/virulence"/>
</dbReference>
<comment type="caution">
    <text evidence="4">The sequence shown here is derived from an EMBL/GenBank/DDBJ whole genome shotgun (WGS) entry which is preliminary data.</text>
</comment>
<evidence type="ECO:0000313" key="5">
    <source>
        <dbReference type="Proteomes" id="UP001493487"/>
    </source>
</evidence>
<dbReference type="Gene3D" id="2.60.120.200">
    <property type="match status" value="1"/>
</dbReference>
<dbReference type="SMART" id="SM00710">
    <property type="entry name" value="PbH1"/>
    <property type="match status" value="5"/>
</dbReference>
<dbReference type="InterPro" id="IPR012334">
    <property type="entry name" value="Pectin_lyas_fold"/>
</dbReference>
<keyword evidence="5" id="KW-1185">Reference proteome</keyword>
<gene>
    <name evidence="4" type="ORF">QJS35_01185</name>
</gene>
<dbReference type="InterPro" id="IPR039448">
    <property type="entry name" value="Beta_helix"/>
</dbReference>
<dbReference type="Pfam" id="PF13385">
    <property type="entry name" value="Laminin_G_3"/>
    <property type="match status" value="1"/>
</dbReference>
<dbReference type="RefSeq" id="WP_232182731.1">
    <property type="nucleotide sequence ID" value="NZ_JAIOAP010000001.1"/>
</dbReference>
<evidence type="ECO:0000256" key="2">
    <source>
        <dbReference type="ARBA" id="ARBA00023157"/>
    </source>
</evidence>
<dbReference type="PANTHER" id="PTHR36453:SF1">
    <property type="entry name" value="RIGHT HANDED BETA HELIX DOMAIN-CONTAINING PROTEIN"/>
    <property type="match status" value="1"/>
</dbReference>
<dbReference type="PROSITE" id="PS50853">
    <property type="entry name" value="FN3"/>
    <property type="match status" value="1"/>
</dbReference>
<evidence type="ECO:0000313" key="4">
    <source>
        <dbReference type="EMBL" id="MEQ4481000.1"/>
    </source>
</evidence>
<dbReference type="SUPFAM" id="SSF49899">
    <property type="entry name" value="Concanavalin A-like lectins/glucanases"/>
    <property type="match status" value="1"/>
</dbReference>
<dbReference type="InterPro" id="IPR006626">
    <property type="entry name" value="PbH1"/>
</dbReference>
<organism evidence="4 5">
    <name type="scientific">Cohnella silvisoli</name>
    <dbReference type="NCBI Taxonomy" id="2873699"/>
    <lineage>
        <taxon>Bacteria</taxon>
        <taxon>Bacillati</taxon>
        <taxon>Bacillota</taxon>
        <taxon>Bacilli</taxon>
        <taxon>Bacillales</taxon>
        <taxon>Paenibacillaceae</taxon>
        <taxon>Cohnella</taxon>
    </lineage>
</organism>
<dbReference type="InterPro" id="IPR036116">
    <property type="entry name" value="FN3_sf"/>
</dbReference>
<dbReference type="PANTHER" id="PTHR36453">
    <property type="entry name" value="SECRETED PROTEIN-RELATED"/>
    <property type="match status" value="1"/>
</dbReference>
<dbReference type="Gene3D" id="2.60.40.10">
    <property type="entry name" value="Immunoglobulins"/>
    <property type="match status" value="1"/>
</dbReference>
<keyword evidence="2" id="KW-1015">Disulfide bond</keyword>
<dbReference type="InterPro" id="IPR003961">
    <property type="entry name" value="FN3_dom"/>
</dbReference>
<dbReference type="Pfam" id="PF13229">
    <property type="entry name" value="Beta_helix"/>
    <property type="match status" value="1"/>
</dbReference>
<dbReference type="Gene3D" id="2.160.20.10">
    <property type="entry name" value="Single-stranded right-handed beta-helix, Pectin lyase-like"/>
    <property type="match status" value="2"/>
</dbReference>
<keyword evidence="1" id="KW-0732">Signal</keyword>
<dbReference type="SMART" id="SM00560">
    <property type="entry name" value="LamGL"/>
    <property type="match status" value="1"/>
</dbReference>
<dbReference type="InterPro" id="IPR013320">
    <property type="entry name" value="ConA-like_dom_sf"/>
</dbReference>
<dbReference type="InterPro" id="IPR006558">
    <property type="entry name" value="LamG-like"/>
</dbReference>
<reference evidence="4 5" key="1">
    <citation type="journal article" date="2023" name="Genome Announc.">
        <title>Pan-Genome Analyses of the Genus Cohnella and Proposal of the Novel Species Cohnella silvisoli sp. nov., Isolated from Forest Soil.</title>
        <authorList>
            <person name="Wang C."/>
            <person name="Mao L."/>
            <person name="Bao G."/>
            <person name="Zhu H."/>
        </authorList>
    </citation>
    <scope>NUCLEOTIDE SEQUENCE [LARGE SCALE GENOMIC DNA]</scope>
    <source>
        <strain evidence="4 5">NL03-T5-1</strain>
    </source>
</reference>
<feature type="domain" description="Fibronectin type-III" evidence="3">
    <location>
        <begin position="651"/>
        <end position="739"/>
    </location>
</feature>
<dbReference type="EMBL" id="JASKHM010000001">
    <property type="protein sequence ID" value="MEQ4481000.1"/>
    <property type="molecule type" value="Genomic_DNA"/>
</dbReference>
<protein>
    <submittedName>
        <fullName evidence="4">Right-handed parallel beta-helix repeat-containing protein</fullName>
    </submittedName>
</protein>
<dbReference type="Proteomes" id="UP001493487">
    <property type="component" value="Unassembled WGS sequence"/>
</dbReference>
<proteinExistence type="predicted"/>
<dbReference type="Pfam" id="PF00041">
    <property type="entry name" value="fn3"/>
    <property type="match status" value="1"/>
</dbReference>
<name>A0ABV1KM25_9BACL</name>
<accession>A0ABV1KM25</accession>
<dbReference type="InterPro" id="IPR013783">
    <property type="entry name" value="Ig-like_fold"/>
</dbReference>
<dbReference type="SUPFAM" id="SSF49265">
    <property type="entry name" value="Fibronectin type III"/>
    <property type="match status" value="1"/>
</dbReference>
<evidence type="ECO:0000256" key="1">
    <source>
        <dbReference type="ARBA" id="ARBA00022729"/>
    </source>
</evidence>
<dbReference type="SMART" id="SM00060">
    <property type="entry name" value="FN3"/>
    <property type="match status" value="1"/>
</dbReference>
<dbReference type="SUPFAM" id="SSF51126">
    <property type="entry name" value="Pectin lyase-like"/>
    <property type="match status" value="1"/>
</dbReference>
<sequence>MKGYTKQLICGKKSVFTGAIALTLFIAAFLVAIVSLDSGKSYAAPTVYYASPTGSGSTCSLASPCSLTGVQAKVRSVSASMTDDIIVNLLGGTYDLSQTLVFSPSLGDSGTNGHDIIYQADGYGTSTPAVPILSGGQTVTGWTLHDSVKNIWKANVGSLQTRQLFVDGVRAFRARTTGGIPGTVTKTATGYTTNDTSLQSWAQPGDIEMVYHDGDGLGNWLWAEPRCPVASITGNASTTTITMAQPCFDLAKSARGGNLSLPTWIENNYKAIAQEGQFYLDRTTAGAHVLYYKPRSGQNLATASVVAPKLEQLVRGDGTLTNPIQHVQLKGLTFAYATWLAPNASQGFPETSYNKYNNTTGPESQQGAAVSFYAGQHLLIEGSTFRALGGAGLNLDEGSRNNAVIGSQFYDISGNGIQIGNVDTTQPSVQELVTDNLIKNNYIHDVGREYPGAYGIWNAITQNTTVEHNTIAHLPRGGIATNYQYSTQPPSATSGNKFNYNKIYDYMNNIRDGGGFDTNGTHNGVSGIEPNSTLIGNVFYDNHNNYGQIYFDIWASGYVVKNNVAYSSASLDYNTIDFILQPCCNTIRYNFFDQDNSYKFQLATDMALGNYMLLPISAMPASILQNAGLEPAYRYMLPAPVPPSDTQAPSAPGGASASAVGSGPSVTISWGAAADNVGVTGYEVNNGKTVMASTTGTGRSALIDGLSPGGVYHFTVRARDAAGNLSAPSNSVLVTVQGSPDLVGHWTMDDSSGTIASDTSGSANNGTIAGTASWIGAKLGWGLSFNGTNNSVNVGNAQILSQDRHSFTVATWFKSTSGEVHQRMVSKGNWGNTAGYFLWYEAGALAFGVGGNAQQSNATLATSSGGFNDGNWHHVAAVVDRSAQTIQIFVDGVARSLTKGSGYCGTVVGGTTLSIDGCSFLAASSNDPFTIGSYNGSYEFFSGSLDEVRVHSRALSASDIRDLMTYVGHWRLDGGAEDDTNTRTFAPQLYNTSW</sequence>
<dbReference type="CDD" id="cd00063">
    <property type="entry name" value="FN3"/>
    <property type="match status" value="1"/>
</dbReference>